<comment type="caution">
    <text evidence="2">The sequence shown here is derived from an EMBL/GenBank/DDBJ whole genome shotgun (WGS) entry which is preliminary data.</text>
</comment>
<name>W9CJD3_SCLBF</name>
<evidence type="ECO:0000313" key="3">
    <source>
        <dbReference type="Proteomes" id="UP000019487"/>
    </source>
</evidence>
<feature type="region of interest" description="Disordered" evidence="1">
    <location>
        <begin position="384"/>
        <end position="477"/>
    </location>
</feature>
<keyword evidence="3" id="KW-1185">Reference proteome</keyword>
<feature type="compositionally biased region" description="Polar residues" evidence="1">
    <location>
        <begin position="140"/>
        <end position="149"/>
    </location>
</feature>
<feature type="compositionally biased region" description="Basic and acidic residues" evidence="1">
    <location>
        <begin position="41"/>
        <end position="51"/>
    </location>
</feature>
<evidence type="ECO:0000313" key="2">
    <source>
        <dbReference type="EMBL" id="ESZ95971.1"/>
    </source>
</evidence>
<protein>
    <submittedName>
        <fullName evidence="2">Putative Altered inheritance of mitochondria protein 3</fullName>
    </submittedName>
</protein>
<sequence>MSISGLGIRDHMKGGWQKGKDAKPKDKLKGLNQKAAGWMGKGKDPNEESQEHTSTPITSLKDPSSFGPPPKSVRYHGATALPPPTQLTIQNHHTPSNTGGWGTAVPQSEIRAKQEAEEEERRRQEEEALQPKPPPMPYRANTTGLSTTHLPPPPGRKDGADGRTPLPAPAPVAGKSKPPGLPPRLPPRQNSSPAPSPPPPTYGAATSQGDAHKGILNQGALSRLGAAGISVPGFGIGTSKSQAAIPAPPIRTSSSNSSLAPPPARKSSPQIPSRTSSPQLQELSSRFSRLTSSSSPSSTSTTTTSPTPSSNTPQGTTLAQKQSALRTASAFHKDPTSISLTDARTAASTAHNFHARHGEQAKSGFAAANKLNAQYGIAEKVGSSYAGSSRGRDGHVDASSSSSSGHDGVAVGYGIGGLNGLNTQPVLAKKKPAPPPPPKKRAELSAGVQVSGMDYANAPAPPPIPMATKPKPKPMVR</sequence>
<proteinExistence type="predicted"/>
<feature type="compositionally biased region" description="Polar residues" evidence="1">
    <location>
        <begin position="267"/>
        <end position="290"/>
    </location>
</feature>
<evidence type="ECO:0000256" key="1">
    <source>
        <dbReference type="SAM" id="MobiDB-lite"/>
    </source>
</evidence>
<reference evidence="2 3" key="1">
    <citation type="journal article" date="2014" name="Genome Announc.">
        <title>Draft genome sequence of Sclerotinia borealis, a psychrophilic plant pathogenic fungus.</title>
        <authorList>
            <person name="Mardanov A.V."/>
            <person name="Beletsky A.V."/>
            <person name="Kadnikov V.V."/>
            <person name="Ignatov A.N."/>
            <person name="Ravin N.V."/>
        </authorList>
    </citation>
    <scope>NUCLEOTIDE SEQUENCE [LARGE SCALE GENOMIC DNA]</scope>
    <source>
        <strain evidence="3">F-4157</strain>
    </source>
</reference>
<feature type="region of interest" description="Disordered" evidence="1">
    <location>
        <begin position="1"/>
        <end position="216"/>
    </location>
</feature>
<feature type="compositionally biased region" description="Low complexity" evidence="1">
    <location>
        <begin position="397"/>
        <end position="410"/>
    </location>
</feature>
<dbReference type="STRING" id="1432307.W9CJD3"/>
<accession>W9CJD3</accession>
<dbReference type="OrthoDB" id="3357271at2759"/>
<feature type="compositionally biased region" description="Basic and acidic residues" evidence="1">
    <location>
        <begin position="110"/>
        <end position="126"/>
    </location>
</feature>
<dbReference type="EMBL" id="AYSA01000159">
    <property type="protein sequence ID" value="ESZ95971.1"/>
    <property type="molecule type" value="Genomic_DNA"/>
</dbReference>
<feature type="compositionally biased region" description="Polar residues" evidence="1">
    <location>
        <begin position="52"/>
        <end position="62"/>
    </location>
</feature>
<dbReference type="AlphaFoldDB" id="W9CJD3"/>
<dbReference type="HOGENOM" id="CLU_036511_0_0_1"/>
<feature type="region of interest" description="Disordered" evidence="1">
    <location>
        <begin position="228"/>
        <end position="361"/>
    </location>
</feature>
<gene>
    <name evidence="2" type="ORF">SBOR_3663</name>
</gene>
<feature type="compositionally biased region" description="Basic and acidic residues" evidence="1">
    <location>
        <begin position="8"/>
        <end position="29"/>
    </location>
</feature>
<dbReference type="Proteomes" id="UP000019487">
    <property type="component" value="Unassembled WGS sequence"/>
</dbReference>
<feature type="compositionally biased region" description="Low complexity" evidence="1">
    <location>
        <begin position="291"/>
        <end position="317"/>
    </location>
</feature>
<feature type="compositionally biased region" description="Polar residues" evidence="1">
    <location>
        <begin position="86"/>
        <end position="98"/>
    </location>
</feature>
<organism evidence="2 3">
    <name type="scientific">Sclerotinia borealis (strain F-4128)</name>
    <dbReference type="NCBI Taxonomy" id="1432307"/>
    <lineage>
        <taxon>Eukaryota</taxon>
        <taxon>Fungi</taxon>
        <taxon>Dikarya</taxon>
        <taxon>Ascomycota</taxon>
        <taxon>Pezizomycotina</taxon>
        <taxon>Leotiomycetes</taxon>
        <taxon>Helotiales</taxon>
        <taxon>Sclerotiniaceae</taxon>
        <taxon>Sclerotinia</taxon>
    </lineage>
</organism>
<feature type="compositionally biased region" description="Polar residues" evidence="1">
    <location>
        <begin position="336"/>
        <end position="351"/>
    </location>
</feature>